<proteinExistence type="inferred from homology"/>
<dbReference type="OrthoDB" id="5288242at2"/>
<feature type="binding site" evidence="3">
    <location>
        <position position="296"/>
    </location>
    <ligand>
        <name>CTP</name>
        <dbReference type="ChEBI" id="CHEBI:37563"/>
    </ligand>
</feature>
<keyword evidence="8" id="KW-1185">Reference proteome</keyword>
<dbReference type="GO" id="GO:0046872">
    <property type="term" value="F:metal ion binding"/>
    <property type="evidence" value="ECO:0007669"/>
    <property type="project" value="UniProtKB-KW"/>
</dbReference>
<keyword evidence="3" id="KW-0511">Multifunctional enzyme</keyword>
<keyword evidence="2 3" id="KW-0456">Lyase</keyword>
<dbReference type="RefSeq" id="WP_015470969.1">
    <property type="nucleotide sequence ID" value="NC_020813.1"/>
</dbReference>
<feature type="region of interest" description="Phosphopantothenate--cysteine ligase" evidence="3">
    <location>
        <begin position="206"/>
        <end position="419"/>
    </location>
</feature>
<dbReference type="Pfam" id="PF02441">
    <property type="entry name" value="Flavoprotein"/>
    <property type="match status" value="1"/>
</dbReference>
<keyword evidence="3 4" id="KW-0288">FMN</keyword>
<feature type="binding site" evidence="3">
    <location>
        <position position="339"/>
    </location>
    <ligand>
        <name>CTP</name>
        <dbReference type="ChEBI" id="CHEBI:37563"/>
    </ligand>
</feature>
<keyword evidence="3 4" id="KW-0436">Ligase</keyword>
<dbReference type="EMBL" id="CP003537">
    <property type="protein sequence ID" value="AGH96479.1"/>
    <property type="molecule type" value="Genomic_DNA"/>
</dbReference>
<dbReference type="GO" id="GO:0010181">
    <property type="term" value="F:FMN binding"/>
    <property type="evidence" value="ECO:0007669"/>
    <property type="project" value="UniProtKB-UniRule"/>
</dbReference>
<comment type="catalytic activity">
    <reaction evidence="3 4">
        <text>N-[(R)-4-phosphopantothenoyl]-L-cysteine + H(+) = (R)-4'-phosphopantetheine + CO2</text>
        <dbReference type="Rhea" id="RHEA:16793"/>
        <dbReference type="ChEBI" id="CHEBI:15378"/>
        <dbReference type="ChEBI" id="CHEBI:16526"/>
        <dbReference type="ChEBI" id="CHEBI:59458"/>
        <dbReference type="ChEBI" id="CHEBI:61723"/>
        <dbReference type="EC" id="4.1.1.36"/>
    </reaction>
</comment>
<feature type="region of interest" description="Phosphopantothenoylcysteine decarboxylase" evidence="3">
    <location>
        <begin position="1"/>
        <end position="205"/>
    </location>
</feature>
<dbReference type="NCBIfam" id="TIGR00521">
    <property type="entry name" value="coaBC_dfp"/>
    <property type="match status" value="1"/>
</dbReference>
<keyword evidence="1 3" id="KW-0210">Decarboxylase</keyword>
<comment type="cofactor">
    <cofactor evidence="3">
        <name>FMN</name>
        <dbReference type="ChEBI" id="CHEBI:58210"/>
    </cofactor>
    <text evidence="3">Binds 1 FMN per subunit.</text>
</comment>
<dbReference type="Proteomes" id="UP000012040">
    <property type="component" value="Chromosome"/>
</dbReference>
<dbReference type="PANTHER" id="PTHR14359:SF6">
    <property type="entry name" value="PHOSPHOPANTOTHENOYLCYSTEINE DECARBOXYLASE"/>
    <property type="match status" value="1"/>
</dbReference>
<dbReference type="HOGENOM" id="CLU_033319_0_1_7"/>
<dbReference type="InterPro" id="IPR007085">
    <property type="entry name" value="DNA/pantothenate-metab_flavo_C"/>
</dbReference>
<comment type="cofactor">
    <cofactor evidence="3">
        <name>Mg(2+)</name>
        <dbReference type="ChEBI" id="CHEBI:18420"/>
    </cofactor>
</comment>
<keyword evidence="3" id="KW-0479">Metal-binding</keyword>
<dbReference type="EC" id="6.3.2.5" evidence="3"/>
<name>M4VTH2_9BACT</name>
<dbReference type="Gene3D" id="3.40.50.1950">
    <property type="entry name" value="Flavin prenyltransferase-like"/>
    <property type="match status" value="1"/>
</dbReference>
<comment type="similarity">
    <text evidence="3 4">In the C-terminal section; belongs to the PPC synthetase family.</text>
</comment>
<dbReference type="Pfam" id="PF04127">
    <property type="entry name" value="DFP"/>
    <property type="match status" value="1"/>
</dbReference>
<evidence type="ECO:0000256" key="2">
    <source>
        <dbReference type="ARBA" id="ARBA00023239"/>
    </source>
</evidence>
<feature type="domain" description="Flavoprotein" evidence="5">
    <location>
        <begin position="8"/>
        <end position="171"/>
    </location>
</feature>
<dbReference type="STRING" id="1184267.A11Q_2263"/>
<sequence>MSPSNKSKNILIVMTGSIACYKVCTVMSRLKQAQHHVKVVMSPSSLAFVGAATVEGLTGEMPITDMYARGNVMDHINLVRWADLILVAPATANYINKIAYGLGDDLLTTLFLAHDFAKPFLLAPAMNTKMYQHPTTQDSIKKLRAMGVEILETASGVLACGEVGSGRLLEPDLILEEVYQRVGSTTSVTDKSSGSESKTPATARKVLITAGGTSEAIDDVRVITNRSTGRTAAHLADILIESGFKVTYLHSTQSILPQNTCNKISYDSFTDLQTALKATLQQELFHVVIHAAAVSDYSVQRQGGKISSQADEITLTLKKNPKIIDEIKKLSPQTLLFGFKLTSKITGDDVKQKVQSLLKSADCDFVVQNDWDEVSQKKEHYHVYNRDLQSTEVTGLTELGQFIFQKTIALLPELKMETL</sequence>
<comment type="catalytic activity">
    <reaction evidence="3 4">
        <text>(R)-4'-phosphopantothenate + L-cysteine + CTP = N-[(R)-4-phosphopantothenoyl]-L-cysteine + CMP + diphosphate + H(+)</text>
        <dbReference type="Rhea" id="RHEA:19397"/>
        <dbReference type="ChEBI" id="CHEBI:10986"/>
        <dbReference type="ChEBI" id="CHEBI:15378"/>
        <dbReference type="ChEBI" id="CHEBI:33019"/>
        <dbReference type="ChEBI" id="CHEBI:35235"/>
        <dbReference type="ChEBI" id="CHEBI:37563"/>
        <dbReference type="ChEBI" id="CHEBI:59458"/>
        <dbReference type="ChEBI" id="CHEBI:60377"/>
        <dbReference type="EC" id="6.3.2.5"/>
    </reaction>
</comment>
<feature type="binding site" evidence="3">
    <location>
        <position position="305"/>
    </location>
    <ligand>
        <name>CTP</name>
        <dbReference type="ChEBI" id="CHEBI:37563"/>
    </ligand>
</feature>
<dbReference type="KEGG" id="bex:A11Q_2263"/>
<accession>M4VTH2</accession>
<dbReference type="AlphaFoldDB" id="M4VTH2"/>
<evidence type="ECO:0000313" key="7">
    <source>
        <dbReference type="EMBL" id="AGH96479.1"/>
    </source>
</evidence>
<evidence type="ECO:0000256" key="1">
    <source>
        <dbReference type="ARBA" id="ARBA00022793"/>
    </source>
</evidence>
<dbReference type="SUPFAM" id="SSF102645">
    <property type="entry name" value="CoaB-like"/>
    <property type="match status" value="1"/>
</dbReference>
<keyword evidence="3 4" id="KW-0285">Flavoprotein</keyword>
<gene>
    <name evidence="3" type="primary">coaBC</name>
    <name evidence="7" type="ORF">A11Q_2263</name>
</gene>
<comment type="pathway">
    <text evidence="3 4">Cofactor biosynthesis; coenzyme A biosynthesis; CoA from (R)-pantothenate: step 2/5.</text>
</comment>
<organism evidence="7 8">
    <name type="scientific">Pseudobdellovibrio exovorus JSS</name>
    <dbReference type="NCBI Taxonomy" id="1184267"/>
    <lineage>
        <taxon>Bacteria</taxon>
        <taxon>Pseudomonadati</taxon>
        <taxon>Bdellovibrionota</taxon>
        <taxon>Bdellovibrionia</taxon>
        <taxon>Bdellovibrionales</taxon>
        <taxon>Pseudobdellovibrionaceae</taxon>
        <taxon>Pseudobdellovibrio</taxon>
    </lineage>
</organism>
<comment type="function">
    <text evidence="4">Catalyzes two steps in the biosynthesis of coenzyme A. In the first step cysteine is conjugated to 4'-phosphopantothenate to form 4-phosphopantothenoylcysteine, in the latter compound is decarboxylated to form 4'-phosphopantotheine.</text>
</comment>
<evidence type="ECO:0000259" key="6">
    <source>
        <dbReference type="Pfam" id="PF04127"/>
    </source>
</evidence>
<dbReference type="GO" id="GO:0071513">
    <property type="term" value="C:phosphopantothenoylcysteine decarboxylase complex"/>
    <property type="evidence" value="ECO:0007669"/>
    <property type="project" value="TreeGrafter"/>
</dbReference>
<feature type="active site" description="Proton donor" evidence="3">
    <location>
        <position position="160"/>
    </location>
</feature>
<dbReference type="GO" id="GO:0004633">
    <property type="term" value="F:phosphopantothenoylcysteine decarboxylase activity"/>
    <property type="evidence" value="ECO:0007669"/>
    <property type="project" value="UniProtKB-UniRule"/>
</dbReference>
<comment type="function">
    <text evidence="3">Catalyzes two sequential steps in the biosynthesis of coenzyme A. In the first step cysteine is conjugated to 4'-phosphopantothenate to form 4-phosphopantothenoylcysteine. In the second step the latter compound is decarboxylated to form 4'-phosphopantotheine.</text>
</comment>
<dbReference type="Gene3D" id="3.40.50.10300">
    <property type="entry name" value="CoaB-like"/>
    <property type="match status" value="1"/>
</dbReference>
<dbReference type="GO" id="GO:0015937">
    <property type="term" value="P:coenzyme A biosynthetic process"/>
    <property type="evidence" value="ECO:0007669"/>
    <property type="project" value="UniProtKB-UniRule"/>
</dbReference>
<comment type="similarity">
    <text evidence="3 4">In the N-terminal section; belongs to the HFCD (homo-oligomeric flavin containing Cys decarboxylase) superfamily.</text>
</comment>
<comment type="caution">
    <text evidence="3">Lacks conserved residue(s) required for the propagation of feature annotation.</text>
</comment>
<evidence type="ECO:0000259" key="5">
    <source>
        <dbReference type="Pfam" id="PF02441"/>
    </source>
</evidence>
<evidence type="ECO:0000256" key="4">
    <source>
        <dbReference type="RuleBase" id="RU364078"/>
    </source>
</evidence>
<dbReference type="InterPro" id="IPR035929">
    <property type="entry name" value="CoaB-like_sf"/>
</dbReference>
<comment type="pathway">
    <text evidence="3 4">Cofactor biosynthesis; coenzyme A biosynthesis; CoA from (R)-pantothenate: step 3/5.</text>
</comment>
<dbReference type="GO" id="GO:0015941">
    <property type="term" value="P:pantothenate catabolic process"/>
    <property type="evidence" value="ECO:0007669"/>
    <property type="project" value="InterPro"/>
</dbReference>
<feature type="domain" description="DNA/pantothenate metabolism flavoprotein C-terminal" evidence="6">
    <location>
        <begin position="203"/>
        <end position="390"/>
    </location>
</feature>
<dbReference type="PROSITE" id="PS51257">
    <property type="entry name" value="PROKAR_LIPOPROTEIN"/>
    <property type="match status" value="1"/>
</dbReference>
<dbReference type="EC" id="4.1.1.36" evidence="3"/>
<protein>
    <recommendedName>
        <fullName evidence="3">Coenzyme A biosynthesis bifunctional protein CoaBC</fullName>
    </recommendedName>
    <alternativeName>
        <fullName evidence="3">DNA/pantothenate metabolism flavoprotein</fullName>
    </alternativeName>
    <alternativeName>
        <fullName evidence="3">Phosphopantothenoylcysteine synthetase/decarboxylase</fullName>
        <shortName evidence="3">PPCS-PPCDC</shortName>
    </alternativeName>
    <domain>
        <recommendedName>
            <fullName evidence="3">Phosphopantothenoylcysteine decarboxylase</fullName>
            <shortName evidence="3">PPC decarboxylase</shortName>
            <shortName evidence="3">PPC-DC</shortName>
            <ecNumber evidence="3">4.1.1.36</ecNumber>
        </recommendedName>
        <alternativeName>
            <fullName evidence="3">CoaC</fullName>
        </alternativeName>
    </domain>
    <domain>
        <recommendedName>
            <fullName evidence="3">Phosphopantothenate--cysteine ligase</fullName>
            <ecNumber evidence="3">6.3.2.5</ecNumber>
        </recommendedName>
        <alternativeName>
            <fullName evidence="3">CoaB</fullName>
        </alternativeName>
        <alternativeName>
            <fullName evidence="3">Phosphopantothenoylcysteine synthetase</fullName>
            <shortName evidence="3">PPC synthetase</shortName>
            <shortName evidence="3">PPC-S</shortName>
        </alternativeName>
    </domain>
</protein>
<dbReference type="HAMAP" id="MF_02225">
    <property type="entry name" value="CoaBC"/>
    <property type="match status" value="1"/>
</dbReference>
<dbReference type="PATRIC" id="fig|1184267.3.peg.2293"/>
<dbReference type="InterPro" id="IPR036551">
    <property type="entry name" value="Flavin_trans-like"/>
</dbReference>
<dbReference type="InterPro" id="IPR003382">
    <property type="entry name" value="Flavoprotein"/>
</dbReference>
<keyword evidence="3" id="KW-0460">Magnesium</keyword>
<dbReference type="SUPFAM" id="SSF52507">
    <property type="entry name" value="Homo-oligomeric flavin-containing Cys decarboxylases, HFCD"/>
    <property type="match status" value="1"/>
</dbReference>
<dbReference type="PANTHER" id="PTHR14359">
    <property type="entry name" value="HOMO-OLIGOMERIC FLAVIN CONTAINING CYS DECARBOXYLASE FAMILY"/>
    <property type="match status" value="1"/>
</dbReference>
<dbReference type="GO" id="GO:0004632">
    <property type="term" value="F:phosphopantothenate--cysteine ligase activity"/>
    <property type="evidence" value="ECO:0007669"/>
    <property type="project" value="UniProtKB-UniRule"/>
</dbReference>
<reference evidence="7 8" key="1">
    <citation type="journal article" date="2013" name="ISME J.">
        <title>By their genes ye shall know them: genomic signatures of predatory bacteria.</title>
        <authorList>
            <person name="Pasternak Z."/>
            <person name="Pietrokovski S."/>
            <person name="Rotem O."/>
            <person name="Gophna U."/>
            <person name="Lurie-Weinberger M.N."/>
            <person name="Jurkevitch E."/>
        </authorList>
    </citation>
    <scope>NUCLEOTIDE SEQUENCE [LARGE SCALE GENOMIC DNA]</scope>
    <source>
        <strain evidence="7 8">JSS</strain>
    </source>
</reference>
<dbReference type="InterPro" id="IPR005252">
    <property type="entry name" value="CoaBC"/>
</dbReference>
<evidence type="ECO:0000256" key="3">
    <source>
        <dbReference type="HAMAP-Rule" id="MF_02225"/>
    </source>
</evidence>
<dbReference type="eggNOG" id="COG0452">
    <property type="taxonomic scope" value="Bacteria"/>
</dbReference>
<evidence type="ECO:0000313" key="8">
    <source>
        <dbReference type="Proteomes" id="UP000012040"/>
    </source>
</evidence>
<dbReference type="UniPathway" id="UPA00241">
    <property type="reaction ID" value="UER00353"/>
</dbReference>